<keyword evidence="1" id="KW-0472">Membrane</keyword>
<evidence type="ECO:0000313" key="3">
    <source>
        <dbReference type="Proteomes" id="UP001500827"/>
    </source>
</evidence>
<evidence type="ECO:0000256" key="1">
    <source>
        <dbReference type="SAM" id="Phobius"/>
    </source>
</evidence>
<protein>
    <submittedName>
        <fullName evidence="2">Uncharacterized protein</fullName>
    </submittedName>
</protein>
<organism evidence="2 3">
    <name type="scientific">Sphingomonas limnosediminicola</name>
    <dbReference type="NCBI Taxonomy" id="940133"/>
    <lineage>
        <taxon>Bacteria</taxon>
        <taxon>Pseudomonadati</taxon>
        <taxon>Pseudomonadota</taxon>
        <taxon>Alphaproteobacteria</taxon>
        <taxon>Sphingomonadales</taxon>
        <taxon>Sphingomonadaceae</taxon>
        <taxon>Sphingomonas</taxon>
    </lineage>
</organism>
<proteinExistence type="predicted"/>
<evidence type="ECO:0000313" key="2">
    <source>
        <dbReference type="EMBL" id="GAA3890005.1"/>
    </source>
</evidence>
<keyword evidence="1" id="KW-0812">Transmembrane</keyword>
<dbReference type="EMBL" id="BAABBM010000001">
    <property type="protein sequence ID" value="GAA3890005.1"/>
    <property type="molecule type" value="Genomic_DNA"/>
</dbReference>
<gene>
    <name evidence="2" type="ORF">GCM10022276_06290</name>
</gene>
<dbReference type="Proteomes" id="UP001500827">
    <property type="component" value="Unassembled WGS sequence"/>
</dbReference>
<accession>A0ABP7KY16</accession>
<sequence length="137" mass="15340">MAATFVMGGTRIIELAEADITGLQKTWRVSRLVAELDEKGMASRELGYDHLERLVHRWPGGESFASHGLLDLATFEPRTKPDMRVEDFEALWQEAVEEEEFFAVNDPYGDRFATSMPWWGCAGALAALAAGIYLFIV</sequence>
<keyword evidence="1" id="KW-1133">Transmembrane helix</keyword>
<dbReference type="RefSeq" id="WP_344698237.1">
    <property type="nucleotide sequence ID" value="NZ_BAABBM010000001.1"/>
</dbReference>
<feature type="transmembrane region" description="Helical" evidence="1">
    <location>
        <begin position="116"/>
        <end position="136"/>
    </location>
</feature>
<comment type="caution">
    <text evidence="2">The sequence shown here is derived from an EMBL/GenBank/DDBJ whole genome shotgun (WGS) entry which is preliminary data.</text>
</comment>
<name>A0ABP7KY16_9SPHN</name>
<reference evidence="3" key="1">
    <citation type="journal article" date="2019" name="Int. J. Syst. Evol. Microbiol.">
        <title>The Global Catalogue of Microorganisms (GCM) 10K type strain sequencing project: providing services to taxonomists for standard genome sequencing and annotation.</title>
        <authorList>
            <consortium name="The Broad Institute Genomics Platform"/>
            <consortium name="The Broad Institute Genome Sequencing Center for Infectious Disease"/>
            <person name="Wu L."/>
            <person name="Ma J."/>
        </authorList>
    </citation>
    <scope>NUCLEOTIDE SEQUENCE [LARGE SCALE GENOMIC DNA]</scope>
    <source>
        <strain evidence="3">JCM 17543</strain>
    </source>
</reference>
<keyword evidence="3" id="KW-1185">Reference proteome</keyword>